<dbReference type="PANTHER" id="PTHR43177:SF3">
    <property type="entry name" value="PROTEIN NRFC HOMOLOG"/>
    <property type="match status" value="1"/>
</dbReference>
<dbReference type="GO" id="GO:0046872">
    <property type="term" value="F:metal ion binding"/>
    <property type="evidence" value="ECO:0007669"/>
    <property type="project" value="UniProtKB-KW"/>
</dbReference>
<protein>
    <submittedName>
        <fullName evidence="7">Formate dehydrogenase iron-sulfur subunit</fullName>
    </submittedName>
</protein>
<dbReference type="Gene3D" id="3.30.70.20">
    <property type="match status" value="2"/>
</dbReference>
<dbReference type="OrthoDB" id="2837at2157"/>
<dbReference type="GO" id="GO:0016491">
    <property type="term" value="F:oxidoreductase activity"/>
    <property type="evidence" value="ECO:0007669"/>
    <property type="project" value="UniProtKB-ARBA"/>
</dbReference>
<dbReference type="InterPro" id="IPR017900">
    <property type="entry name" value="4Fe4S_Fe_S_CS"/>
</dbReference>
<evidence type="ECO:0000256" key="2">
    <source>
        <dbReference type="ARBA" id="ARBA00022723"/>
    </source>
</evidence>
<dbReference type="AlphaFoldDB" id="A0A1I1DF91"/>
<keyword evidence="8" id="KW-1185">Reference proteome</keyword>
<feature type="domain" description="4Fe-4S ferredoxin-type" evidence="6">
    <location>
        <begin position="85"/>
        <end position="116"/>
    </location>
</feature>
<evidence type="ECO:0000259" key="6">
    <source>
        <dbReference type="PROSITE" id="PS51379"/>
    </source>
</evidence>
<keyword evidence="1" id="KW-0004">4Fe-4S</keyword>
<keyword evidence="4" id="KW-0411">Iron-sulfur</keyword>
<keyword evidence="3" id="KW-0408">Iron</keyword>
<dbReference type="InterPro" id="IPR050954">
    <property type="entry name" value="ET_IronSulfur_Cluster-Binding"/>
</dbReference>
<dbReference type="EMBL" id="FOKW01000001">
    <property type="protein sequence ID" value="SFB73615.1"/>
    <property type="molecule type" value="Genomic_DNA"/>
</dbReference>
<evidence type="ECO:0000313" key="8">
    <source>
        <dbReference type="Proteomes" id="UP000199161"/>
    </source>
</evidence>
<evidence type="ECO:0000256" key="3">
    <source>
        <dbReference type="ARBA" id="ARBA00023004"/>
    </source>
</evidence>
<dbReference type="Pfam" id="PF13247">
    <property type="entry name" value="Fer4_11"/>
    <property type="match status" value="1"/>
</dbReference>
<proteinExistence type="predicted"/>
<dbReference type="PROSITE" id="PS51379">
    <property type="entry name" value="4FE4S_FER_2"/>
    <property type="match status" value="3"/>
</dbReference>
<dbReference type="Proteomes" id="UP000199161">
    <property type="component" value="Unassembled WGS sequence"/>
</dbReference>
<dbReference type="InterPro" id="IPR017896">
    <property type="entry name" value="4Fe4S_Fe-S-bd"/>
</dbReference>
<gene>
    <name evidence="7" type="ORF">SAMN05444422_101592</name>
</gene>
<dbReference type="PANTHER" id="PTHR43177">
    <property type="entry name" value="PROTEIN NRFC"/>
    <property type="match status" value="1"/>
</dbReference>
<dbReference type="RefSeq" id="WP_089785166.1">
    <property type="nucleotide sequence ID" value="NZ_FOKW01000001.1"/>
</dbReference>
<dbReference type="PROSITE" id="PS00198">
    <property type="entry name" value="4FE4S_FER_1"/>
    <property type="match status" value="1"/>
</dbReference>
<evidence type="ECO:0000256" key="4">
    <source>
        <dbReference type="ARBA" id="ARBA00023014"/>
    </source>
</evidence>
<feature type="domain" description="4Fe-4S ferredoxin-type" evidence="6">
    <location>
        <begin position="24"/>
        <end position="53"/>
    </location>
</feature>
<dbReference type="GO" id="GO:0051539">
    <property type="term" value="F:4 iron, 4 sulfur cluster binding"/>
    <property type="evidence" value="ECO:0007669"/>
    <property type="project" value="UniProtKB-KW"/>
</dbReference>
<sequence length="231" mass="24753">MTQERSDRTGQVMSQGVMSTGEGMRIFPDVEACIDCGGCVVACKRTWDREIDNQRIDIMTMAEGTAGPQGENADKTGRLEAGENPGETSLPMQCYHCHNAPCVSVCPTNALQKEDDEFVTVHEDLCVGCQYCLSGCPFGAPQFPDSDDGSAQIFGTGGIMDKCTGCRQRQDVGKGPACAEECATDAILVGGAGEIADELESRDSQPFFNREAMEIIFGEEEAQFFESGDAG</sequence>
<feature type="domain" description="4Fe-4S ferredoxin-type" evidence="6">
    <location>
        <begin position="117"/>
        <end position="146"/>
    </location>
</feature>
<evidence type="ECO:0000256" key="5">
    <source>
        <dbReference type="SAM" id="MobiDB-lite"/>
    </source>
</evidence>
<organism evidence="7 8">
    <name type="scientific">Natronobacterium haloterrestre</name>
    <name type="common">Halobiforma haloterrestris</name>
    <dbReference type="NCBI Taxonomy" id="148448"/>
    <lineage>
        <taxon>Archaea</taxon>
        <taxon>Methanobacteriati</taxon>
        <taxon>Methanobacteriota</taxon>
        <taxon>Stenosarchaea group</taxon>
        <taxon>Halobacteria</taxon>
        <taxon>Halobacteriales</taxon>
        <taxon>Natrialbaceae</taxon>
        <taxon>Natronobacterium</taxon>
    </lineage>
</organism>
<dbReference type="SUPFAM" id="SSF54862">
    <property type="entry name" value="4Fe-4S ferredoxins"/>
    <property type="match status" value="1"/>
</dbReference>
<keyword evidence="2" id="KW-0479">Metal-binding</keyword>
<evidence type="ECO:0000313" key="7">
    <source>
        <dbReference type="EMBL" id="SFB73615.1"/>
    </source>
</evidence>
<reference evidence="8" key="1">
    <citation type="submission" date="2016-10" db="EMBL/GenBank/DDBJ databases">
        <authorList>
            <person name="Varghese N."/>
            <person name="Submissions S."/>
        </authorList>
    </citation>
    <scope>NUCLEOTIDE SEQUENCE [LARGE SCALE GENOMIC DNA]</scope>
    <source>
        <strain evidence="8">DSM 13078</strain>
    </source>
</reference>
<feature type="region of interest" description="Disordered" evidence="5">
    <location>
        <begin position="63"/>
        <end position="83"/>
    </location>
</feature>
<feature type="compositionally biased region" description="Basic and acidic residues" evidence="5">
    <location>
        <begin position="72"/>
        <end position="81"/>
    </location>
</feature>
<evidence type="ECO:0000256" key="1">
    <source>
        <dbReference type="ARBA" id="ARBA00022485"/>
    </source>
</evidence>
<name>A0A1I1DF91_NATHA</name>
<accession>A0A1I1DF91</accession>